<dbReference type="STRING" id="278856.A0A212FKK1"/>
<dbReference type="eggNOG" id="ENOG502QPT4">
    <property type="taxonomic scope" value="Eukaryota"/>
</dbReference>
<dbReference type="GO" id="GO:0006351">
    <property type="term" value="P:DNA-templated transcription"/>
    <property type="evidence" value="ECO:0007669"/>
    <property type="project" value="InterPro"/>
</dbReference>
<dbReference type="Pfam" id="PF12070">
    <property type="entry name" value="SCAI"/>
    <property type="match status" value="1"/>
</dbReference>
<feature type="compositionally biased region" description="Pro residues" evidence="1">
    <location>
        <begin position="639"/>
        <end position="649"/>
    </location>
</feature>
<dbReference type="KEGG" id="dpl:KGM_208371"/>
<evidence type="ECO:0000313" key="2">
    <source>
        <dbReference type="EMBL" id="OWR54273.1"/>
    </source>
</evidence>
<protein>
    <recommendedName>
        <fullName evidence="4">Protein SCAI</fullName>
    </recommendedName>
</protein>
<dbReference type="GO" id="GO:0003714">
    <property type="term" value="F:transcription corepressor activity"/>
    <property type="evidence" value="ECO:0007669"/>
    <property type="project" value="InterPro"/>
</dbReference>
<sequence length="938" mass="108859">MNVYDCLDSLELAVFRIRDVLLCRFYHTGYRYPGHEPPKKKKITFSNKVNYRSNSNGSTVTTQPTSGSSTYSSPVLHPPRHQKQESPYRYGTQTAEKRATANGGSVNNRKYIRSNYDYEKTGGAGLQSSERRFKSSDLTSSSSTNFYQRSNISKRNNYQRYVCQPREDHFPRSYYDWQDDDNARLNRREKAHRVSFTDESVEHLSQDFVKTRPWTDVRESQEYLCNKRGTDESVEHLSQDFVKTRPWTDVRESQEYLSNKRGTRTLPSSSFESPEDEICYLGSIGYHERVVETPISLYENYDYESHGLTSDRYYHSHYGRNELKKDRTRDIGVQVDIARDVGGQKGINYYYTGEKMTGVTDQERRVILEFCHLLEKSKQFFNGLRELSPYGQKHWQGQFSRTFDVYAKLWKFQQQKRSTLDLKYGLKRWQIGEIASKIGQLYYHFYLRTSETAYLVEAYSFYSAIRGRRYYTLAIKENKCELMVKKLRFYARFIVVAILLQLPNIIEELVLELEKQVIAYGKTYDPNDQLEWIRVLEEVRAFLVAQPGVTVLDPDDNDRIVTVNGRTNPLSIPPIELTPQMNITLRDAVIIGSGTQLVKFSELTIDMFRMVQVLEFEITVPIRDLSNNSPNPDGRHAPRPPPPPPPPPISIFDGDHGQDATANPHKFLLFKPSPSQALIYLASCCNDLPANAALLLYVSAHGHAQHSKHAENYAYDLGGLITTSKSDIYNEDRDVMLKHRDPQILYPGDLQPYTRKPLFVIVDSDNSFAFQHIPRTFGQPLVILMSPISLPSNLSVRREHGNLFTLFLHNPIAGLCHACDVYTITLDVWDHCVRLRDIFMRDVTRLITRIRLDPMHYAFIGDEFLRLLFLRYIFCECTLRMHRAFRSRNNLPRALPPVPDDLFEHKDLISVILEMADCIGVRGHFYDSTKPDYDERHQ</sequence>
<organism evidence="2 3">
    <name type="scientific">Danaus plexippus plexippus</name>
    <dbReference type="NCBI Taxonomy" id="278856"/>
    <lineage>
        <taxon>Eukaryota</taxon>
        <taxon>Metazoa</taxon>
        <taxon>Ecdysozoa</taxon>
        <taxon>Arthropoda</taxon>
        <taxon>Hexapoda</taxon>
        <taxon>Insecta</taxon>
        <taxon>Pterygota</taxon>
        <taxon>Neoptera</taxon>
        <taxon>Endopterygota</taxon>
        <taxon>Lepidoptera</taxon>
        <taxon>Glossata</taxon>
        <taxon>Ditrysia</taxon>
        <taxon>Papilionoidea</taxon>
        <taxon>Nymphalidae</taxon>
        <taxon>Danainae</taxon>
        <taxon>Danaini</taxon>
        <taxon>Danaina</taxon>
        <taxon>Danaus</taxon>
        <taxon>Danaus</taxon>
    </lineage>
</organism>
<dbReference type="FunCoup" id="A0A212FKK1">
    <property type="interactions" value="868"/>
</dbReference>
<keyword evidence="3" id="KW-1185">Reference proteome</keyword>
<reference evidence="2 3" key="1">
    <citation type="journal article" date="2011" name="Cell">
        <title>The monarch butterfly genome yields insights into long-distance migration.</title>
        <authorList>
            <person name="Zhan S."/>
            <person name="Merlin C."/>
            <person name="Boore J.L."/>
            <person name="Reppert S.M."/>
        </authorList>
    </citation>
    <scope>NUCLEOTIDE SEQUENCE [LARGE SCALE GENOMIC DNA]</scope>
    <source>
        <strain evidence="2">F-2</strain>
    </source>
</reference>
<dbReference type="InParanoid" id="A0A212FKK1"/>
<evidence type="ECO:0000256" key="1">
    <source>
        <dbReference type="SAM" id="MobiDB-lite"/>
    </source>
</evidence>
<proteinExistence type="predicted"/>
<dbReference type="PANTHER" id="PTHR21243">
    <property type="entry name" value="PROTEIN SCAI"/>
    <property type="match status" value="1"/>
</dbReference>
<name>A0A212FKK1_DANPL</name>
<feature type="region of interest" description="Disordered" evidence="1">
    <location>
        <begin position="625"/>
        <end position="656"/>
    </location>
</feature>
<feature type="region of interest" description="Disordered" evidence="1">
    <location>
        <begin position="50"/>
        <end position="151"/>
    </location>
</feature>
<dbReference type="EMBL" id="AGBW02008029">
    <property type="protein sequence ID" value="OWR54273.1"/>
    <property type="molecule type" value="Genomic_DNA"/>
</dbReference>
<gene>
    <name evidence="2" type="ORF">KGM_208371</name>
</gene>
<comment type="caution">
    <text evidence="2">The sequence shown here is derived from an EMBL/GenBank/DDBJ whole genome shotgun (WGS) entry which is preliminary data.</text>
</comment>
<feature type="compositionally biased region" description="Polar residues" evidence="1">
    <location>
        <begin position="50"/>
        <end position="73"/>
    </location>
</feature>
<dbReference type="AlphaFoldDB" id="A0A212FKK1"/>
<evidence type="ECO:0000313" key="3">
    <source>
        <dbReference type="Proteomes" id="UP000007151"/>
    </source>
</evidence>
<dbReference type="Proteomes" id="UP000007151">
    <property type="component" value="Unassembled WGS sequence"/>
</dbReference>
<dbReference type="InterPro" id="IPR022709">
    <property type="entry name" value="SCAI"/>
</dbReference>
<accession>A0A212FKK1</accession>
<evidence type="ECO:0008006" key="4">
    <source>
        <dbReference type="Google" id="ProtNLM"/>
    </source>
</evidence>